<accession>A0AC58GUD6</accession>
<protein>
    <submittedName>
        <fullName evidence="2">General transcription factor II-I repeat domain-containing protein 2-like</fullName>
    </submittedName>
</protein>
<organism evidence="1 2">
    <name type="scientific">Danio rerio</name>
    <name type="common">Zebrafish</name>
    <name type="synonym">Brachydanio rerio</name>
    <dbReference type="NCBI Taxonomy" id="7955"/>
    <lineage>
        <taxon>Eukaryota</taxon>
        <taxon>Metazoa</taxon>
        <taxon>Chordata</taxon>
        <taxon>Craniata</taxon>
        <taxon>Vertebrata</taxon>
        <taxon>Euteleostomi</taxon>
        <taxon>Actinopterygii</taxon>
        <taxon>Neopterygii</taxon>
        <taxon>Teleostei</taxon>
        <taxon>Ostariophysi</taxon>
        <taxon>Cypriniformes</taxon>
        <taxon>Danionidae</taxon>
        <taxon>Danioninae</taxon>
        <taxon>Danio</taxon>
    </lineage>
</organism>
<keyword evidence="1" id="KW-1185">Reference proteome</keyword>
<dbReference type="RefSeq" id="XP_073773339.1">
    <property type="nucleotide sequence ID" value="XM_073917238.1"/>
</dbReference>
<gene>
    <name evidence="2" type="primary">LOC141376702</name>
</gene>
<name>A0AC58GUD6_DANRE</name>
<dbReference type="Proteomes" id="UP000000437">
    <property type="component" value="Chromosome 11"/>
</dbReference>
<evidence type="ECO:0000313" key="1">
    <source>
        <dbReference type="Proteomes" id="UP000000437"/>
    </source>
</evidence>
<proteinExistence type="predicted"/>
<sequence>MAESGKRTAKRKYEDERRTFLSEWEDLYFFVERNGKPFCLICQTSLSHFKASNLERHFTSLHSAVAREFPKGSELRKHKVKTLKGQAEKQTQLFRKFSKHSETVTLASYQLAWNIARAKKPYLEGEFVKKCLSDAVAILCPENENLKRSVKDLQLSRHTVEQRISDIDNSVETHLLSDLQKCQYFSIALDESCDVQDKPQLAIFVRFVSEDCTIREELLDIVPLKDRTRGIDLKETLMTVVEKANLQLSKLTAIVTDGAPAMLGSERGLVGLCKADDRFPAFWTFHCIIHQEHLVSKKLNLDHIMKPVLEIVNFVRTHALNHRQFKNLIDELDEDLPSDLLFHCAVRWLSRGHVLSRFFELLNPVKLFLAEKHKEYPELHDPQWISDLAFLVDVLHYLNGLNVDLQGKLKMLPDLVQSVFAFVNKLKLFKTHLQKRDYTHFPTLLKASGQKAEVVKGSTARYATLLENLEQSFEERFSNLRQKRQQITFLINPFTAESGCLKAPLVEDEAASQLEMIELSEDDRLKSVLREGTVEFWKIVPVERYPNVKQAALKLLSMFGSTYAALQCLFTGAIPLLISTGDLTCSVSDLGRFTPP</sequence>
<reference evidence="2" key="1">
    <citation type="submission" date="2025-08" db="UniProtKB">
        <authorList>
            <consortium name="RefSeq"/>
        </authorList>
    </citation>
    <scope>IDENTIFICATION</scope>
    <source>
        <strain evidence="2">Tuebingen</strain>
        <tissue evidence="2">Fibroblasts and whole tissue</tissue>
    </source>
</reference>
<evidence type="ECO:0000313" key="2">
    <source>
        <dbReference type="RefSeq" id="XP_073773339.1"/>
    </source>
</evidence>